<sequence length="116" mass="13648">MVRQVYRTALCPFVEKIEQEPWIRGRHQLLLMEDNAPIHTAAFSNQWRKQNGILKMEWPAHSPDLNPIKNIWKLMKSQISKLYQPQNLEELKHAIWSCWSNIHPGILNAKEDADGH</sequence>
<keyword evidence="3" id="KW-1185">Reference proteome</keyword>
<evidence type="ECO:0000313" key="3">
    <source>
        <dbReference type="Proteomes" id="UP000765509"/>
    </source>
</evidence>
<dbReference type="InterPro" id="IPR038717">
    <property type="entry name" value="Tc1-like_DDE_dom"/>
</dbReference>
<name>A0A9Q3H654_9BASI</name>
<accession>A0A9Q3H654</accession>
<feature type="domain" description="Tc1-like transposase DDE" evidence="1">
    <location>
        <begin position="24"/>
        <end position="92"/>
    </location>
</feature>
<dbReference type="Pfam" id="PF13358">
    <property type="entry name" value="DDE_3"/>
    <property type="match status" value="1"/>
</dbReference>
<proteinExistence type="predicted"/>
<organism evidence="2 3">
    <name type="scientific">Austropuccinia psidii MF-1</name>
    <dbReference type="NCBI Taxonomy" id="1389203"/>
    <lineage>
        <taxon>Eukaryota</taxon>
        <taxon>Fungi</taxon>
        <taxon>Dikarya</taxon>
        <taxon>Basidiomycota</taxon>
        <taxon>Pucciniomycotina</taxon>
        <taxon>Pucciniomycetes</taxon>
        <taxon>Pucciniales</taxon>
        <taxon>Sphaerophragmiaceae</taxon>
        <taxon>Austropuccinia</taxon>
    </lineage>
</organism>
<evidence type="ECO:0000259" key="1">
    <source>
        <dbReference type="Pfam" id="PF13358"/>
    </source>
</evidence>
<dbReference type="InterPro" id="IPR036397">
    <property type="entry name" value="RNaseH_sf"/>
</dbReference>
<dbReference type="Proteomes" id="UP000765509">
    <property type="component" value="Unassembled WGS sequence"/>
</dbReference>
<dbReference type="AlphaFoldDB" id="A0A9Q3H654"/>
<dbReference type="Gene3D" id="3.30.420.10">
    <property type="entry name" value="Ribonuclease H-like superfamily/Ribonuclease H"/>
    <property type="match status" value="1"/>
</dbReference>
<dbReference type="OrthoDB" id="4737581at2759"/>
<protein>
    <recommendedName>
        <fullName evidence="1">Tc1-like transposase DDE domain-containing protein</fullName>
    </recommendedName>
</protein>
<comment type="caution">
    <text evidence="2">The sequence shown here is derived from an EMBL/GenBank/DDBJ whole genome shotgun (WGS) entry which is preliminary data.</text>
</comment>
<dbReference type="GO" id="GO:0003676">
    <property type="term" value="F:nucleic acid binding"/>
    <property type="evidence" value="ECO:0007669"/>
    <property type="project" value="InterPro"/>
</dbReference>
<gene>
    <name evidence="2" type="ORF">O181_033118</name>
</gene>
<evidence type="ECO:0000313" key="2">
    <source>
        <dbReference type="EMBL" id="MBW0493403.1"/>
    </source>
</evidence>
<reference evidence="2" key="1">
    <citation type="submission" date="2021-03" db="EMBL/GenBank/DDBJ databases">
        <title>Draft genome sequence of rust myrtle Austropuccinia psidii MF-1, a brazilian biotype.</title>
        <authorList>
            <person name="Quecine M.C."/>
            <person name="Pachon D.M.R."/>
            <person name="Bonatelli M.L."/>
            <person name="Correr F.H."/>
            <person name="Franceschini L.M."/>
            <person name="Leite T.F."/>
            <person name="Margarido G.R.A."/>
            <person name="Almeida C.A."/>
            <person name="Ferrarezi J.A."/>
            <person name="Labate C.A."/>
        </authorList>
    </citation>
    <scope>NUCLEOTIDE SEQUENCE</scope>
    <source>
        <strain evidence="2">MF-1</strain>
    </source>
</reference>
<dbReference type="EMBL" id="AVOT02012052">
    <property type="protein sequence ID" value="MBW0493403.1"/>
    <property type="molecule type" value="Genomic_DNA"/>
</dbReference>